<dbReference type="CDD" id="cd05233">
    <property type="entry name" value="SDR_c"/>
    <property type="match status" value="1"/>
</dbReference>
<dbReference type="SUPFAM" id="SSF51735">
    <property type="entry name" value="NAD(P)-binding Rossmann-fold domains"/>
    <property type="match status" value="1"/>
</dbReference>
<dbReference type="RefSeq" id="WP_345371826.1">
    <property type="nucleotide sequence ID" value="NZ_BAABLM010000001.1"/>
</dbReference>
<dbReference type="PANTHER" id="PTHR24321:SF8">
    <property type="entry name" value="ESTRADIOL 17-BETA-DEHYDROGENASE 8-RELATED"/>
    <property type="match status" value="1"/>
</dbReference>
<reference evidence="4" key="1">
    <citation type="journal article" date="2019" name="Int. J. Syst. Evol. Microbiol.">
        <title>The Global Catalogue of Microorganisms (GCM) 10K type strain sequencing project: providing services to taxonomists for standard genome sequencing and annotation.</title>
        <authorList>
            <consortium name="The Broad Institute Genomics Platform"/>
            <consortium name="The Broad Institute Genome Sequencing Center for Infectious Disease"/>
            <person name="Wu L."/>
            <person name="Ma J."/>
        </authorList>
    </citation>
    <scope>NUCLEOTIDE SEQUENCE [LARGE SCALE GENOMIC DNA]</scope>
    <source>
        <strain evidence="4">JCM 18956</strain>
    </source>
</reference>
<gene>
    <name evidence="3" type="ORF">GCM10025780_00260</name>
</gene>
<keyword evidence="4" id="KW-1185">Reference proteome</keyword>
<comment type="similarity">
    <text evidence="1">Belongs to the short-chain dehydrogenases/reductases (SDR) family.</text>
</comment>
<evidence type="ECO:0000256" key="2">
    <source>
        <dbReference type="ARBA" id="ARBA00023002"/>
    </source>
</evidence>
<proteinExistence type="inferred from homology"/>
<dbReference type="PRINTS" id="PR00081">
    <property type="entry name" value="GDHRDH"/>
</dbReference>
<organism evidence="3 4">
    <name type="scientific">Frondihabitans cladoniiphilus</name>
    <dbReference type="NCBI Taxonomy" id="715785"/>
    <lineage>
        <taxon>Bacteria</taxon>
        <taxon>Bacillati</taxon>
        <taxon>Actinomycetota</taxon>
        <taxon>Actinomycetes</taxon>
        <taxon>Micrococcales</taxon>
        <taxon>Microbacteriaceae</taxon>
        <taxon>Frondihabitans</taxon>
    </lineage>
</organism>
<dbReference type="Proteomes" id="UP001501295">
    <property type="component" value="Unassembled WGS sequence"/>
</dbReference>
<accession>A0ABP8VGS8</accession>
<comment type="caution">
    <text evidence="3">The sequence shown here is derived from an EMBL/GenBank/DDBJ whole genome shotgun (WGS) entry which is preliminary data.</text>
</comment>
<evidence type="ECO:0000256" key="1">
    <source>
        <dbReference type="ARBA" id="ARBA00006484"/>
    </source>
</evidence>
<protein>
    <submittedName>
        <fullName evidence="3">SDR family oxidoreductase</fullName>
    </submittedName>
</protein>
<keyword evidence="2" id="KW-0560">Oxidoreductase</keyword>
<dbReference type="PANTHER" id="PTHR24321">
    <property type="entry name" value="DEHYDROGENASES, SHORT CHAIN"/>
    <property type="match status" value="1"/>
</dbReference>
<evidence type="ECO:0000313" key="4">
    <source>
        <dbReference type="Proteomes" id="UP001501295"/>
    </source>
</evidence>
<evidence type="ECO:0000313" key="3">
    <source>
        <dbReference type="EMBL" id="GAA4663626.1"/>
    </source>
</evidence>
<name>A0ABP8VGS8_9MICO</name>
<dbReference type="NCBIfam" id="NF005559">
    <property type="entry name" value="PRK07231.1"/>
    <property type="match status" value="1"/>
</dbReference>
<dbReference type="InterPro" id="IPR002347">
    <property type="entry name" value="SDR_fam"/>
</dbReference>
<dbReference type="Gene3D" id="3.40.50.720">
    <property type="entry name" value="NAD(P)-binding Rossmann-like Domain"/>
    <property type="match status" value="1"/>
</dbReference>
<sequence>MAAPVGYEKVDLTGKSLIVTGGGSGMGLEASLLLASRGAKVTVVDLAEENGRKTVARITEAGGTAQFVKADITNEDDAAAMVEAAVTAYGGLDGAFNNAGIIGAGGKISDYSLADWNKTLTINLTGAFVSLRAELRYMEKQGYGSIVNTASTAGLIAYPNLPAYVASKHGVVGLTKQVAVDYAPLGIRVNAILPGSTMTPLAEESFADPELKAKAESAQPIGRLGQPEEIAEMAAWLLSDASSFVVGGIFTVDGGVTAA</sequence>
<dbReference type="EMBL" id="BAABLM010000001">
    <property type="protein sequence ID" value="GAA4663626.1"/>
    <property type="molecule type" value="Genomic_DNA"/>
</dbReference>
<dbReference type="InterPro" id="IPR036291">
    <property type="entry name" value="NAD(P)-bd_dom_sf"/>
</dbReference>
<dbReference type="Pfam" id="PF13561">
    <property type="entry name" value="adh_short_C2"/>
    <property type="match status" value="1"/>
</dbReference>
<dbReference type="InterPro" id="IPR020904">
    <property type="entry name" value="Sc_DH/Rdtase_CS"/>
</dbReference>
<dbReference type="PRINTS" id="PR00080">
    <property type="entry name" value="SDRFAMILY"/>
</dbReference>
<dbReference type="PROSITE" id="PS00061">
    <property type="entry name" value="ADH_SHORT"/>
    <property type="match status" value="1"/>
</dbReference>